<keyword evidence="12" id="KW-1185">Reference proteome</keyword>
<proteinExistence type="inferred from homology"/>
<dbReference type="GO" id="GO:0005576">
    <property type="term" value="C:extracellular region"/>
    <property type="evidence" value="ECO:0007669"/>
    <property type="project" value="UniProtKB-SubCell"/>
</dbReference>
<comment type="similarity">
    <text evidence="3">Belongs to the glycosyl hydrolase 5 (cellulase A) family.</text>
</comment>
<dbReference type="GO" id="GO:0046355">
    <property type="term" value="P:mannan catabolic process"/>
    <property type="evidence" value="ECO:0007669"/>
    <property type="project" value="UniProtKB-ARBA"/>
</dbReference>
<keyword evidence="7" id="KW-0378">Hydrolase</keyword>
<dbReference type="Proteomes" id="UP000054383">
    <property type="component" value="Unassembled WGS sequence"/>
</dbReference>
<evidence type="ECO:0000256" key="1">
    <source>
        <dbReference type="ARBA" id="ARBA00001678"/>
    </source>
</evidence>
<evidence type="ECO:0000259" key="10">
    <source>
        <dbReference type="Pfam" id="PF26410"/>
    </source>
</evidence>
<protein>
    <recommendedName>
        <fullName evidence="4">mannan endo-1,4-beta-mannosidase</fullName>
        <ecNumber evidence="4">3.2.1.78</ecNumber>
    </recommendedName>
</protein>
<organism evidence="11 12">
    <name type="scientific">Talaromyces islandicus</name>
    <name type="common">Penicillium islandicum</name>
    <dbReference type="NCBI Taxonomy" id="28573"/>
    <lineage>
        <taxon>Eukaryota</taxon>
        <taxon>Fungi</taxon>
        <taxon>Dikarya</taxon>
        <taxon>Ascomycota</taxon>
        <taxon>Pezizomycotina</taxon>
        <taxon>Eurotiomycetes</taxon>
        <taxon>Eurotiomycetidae</taxon>
        <taxon>Eurotiales</taxon>
        <taxon>Trichocomaceae</taxon>
        <taxon>Talaromyces</taxon>
        <taxon>Talaromyces sect. Islandici</taxon>
    </lineage>
</organism>
<dbReference type="Pfam" id="PF26410">
    <property type="entry name" value="GH5_mannosidase"/>
    <property type="match status" value="1"/>
</dbReference>
<name>A0A0U1M0N4_TALIS</name>
<evidence type="ECO:0000256" key="3">
    <source>
        <dbReference type="ARBA" id="ARBA00005641"/>
    </source>
</evidence>
<dbReference type="PANTHER" id="PTHR31451:SF39">
    <property type="entry name" value="MANNAN ENDO-1,4-BETA-MANNOSIDASE 1"/>
    <property type="match status" value="1"/>
</dbReference>
<dbReference type="GO" id="GO:0016985">
    <property type="term" value="F:mannan endo-1,4-beta-mannosidase activity"/>
    <property type="evidence" value="ECO:0007669"/>
    <property type="project" value="UniProtKB-EC"/>
</dbReference>
<keyword evidence="6" id="KW-0732">Signal</keyword>
<gene>
    <name evidence="11" type="ORF">PISL3812_06128</name>
</gene>
<dbReference type="OMA" id="NRIRMKI"/>
<comment type="catalytic activity">
    <reaction evidence="1">
        <text>Random hydrolysis of (1-&gt;4)-beta-D-mannosidic linkages in mannans, galactomannans and glucomannans.</text>
        <dbReference type="EC" id="3.2.1.78"/>
    </reaction>
</comment>
<keyword evidence="5" id="KW-0964">Secreted</keyword>
<dbReference type="InterPro" id="IPR045053">
    <property type="entry name" value="MAN-like"/>
</dbReference>
<dbReference type="STRING" id="28573.A0A0U1M0N4"/>
<dbReference type="EC" id="3.2.1.78" evidence="4"/>
<dbReference type="InterPro" id="IPR001547">
    <property type="entry name" value="Glyco_hydro_5"/>
</dbReference>
<evidence type="ECO:0000313" key="11">
    <source>
        <dbReference type="EMBL" id="CRG89093.1"/>
    </source>
</evidence>
<reference evidence="11 12" key="1">
    <citation type="submission" date="2015-04" db="EMBL/GenBank/DDBJ databases">
        <authorList>
            <person name="Syromyatnikov M.Y."/>
            <person name="Popov V.N."/>
        </authorList>
    </citation>
    <scope>NUCLEOTIDE SEQUENCE [LARGE SCALE GENOMIC DNA]</scope>
    <source>
        <strain evidence="11">WF-38-12</strain>
    </source>
</reference>
<keyword evidence="8" id="KW-0119">Carbohydrate metabolism</keyword>
<evidence type="ECO:0000256" key="9">
    <source>
        <dbReference type="ARBA" id="ARBA00023295"/>
    </source>
</evidence>
<dbReference type="InterPro" id="IPR017853">
    <property type="entry name" value="GH"/>
</dbReference>
<dbReference type="AlphaFoldDB" id="A0A0U1M0N4"/>
<dbReference type="Gene3D" id="3.20.20.80">
    <property type="entry name" value="Glycosidases"/>
    <property type="match status" value="1"/>
</dbReference>
<keyword evidence="9" id="KW-0326">Glycosidase</keyword>
<dbReference type="EMBL" id="CVMT01000005">
    <property type="protein sequence ID" value="CRG89093.1"/>
    <property type="molecule type" value="Genomic_DNA"/>
</dbReference>
<accession>A0A0U1M0N4</accession>
<comment type="subcellular location">
    <subcellularLocation>
        <location evidence="2">Secreted</location>
    </subcellularLocation>
</comment>
<dbReference type="OrthoDB" id="406631at2759"/>
<evidence type="ECO:0000256" key="4">
    <source>
        <dbReference type="ARBA" id="ARBA00012706"/>
    </source>
</evidence>
<dbReference type="FunFam" id="3.20.20.80:FF:000076">
    <property type="entry name" value="Mannan endo-1,4-beta-mannosidase A"/>
    <property type="match status" value="1"/>
</dbReference>
<dbReference type="SUPFAM" id="SSF51445">
    <property type="entry name" value="(Trans)glycosidases"/>
    <property type="match status" value="1"/>
</dbReference>
<feature type="domain" description="Glycoside hydrolase family 5" evidence="10">
    <location>
        <begin position="162"/>
        <end position="325"/>
    </location>
</feature>
<evidence type="ECO:0000256" key="2">
    <source>
        <dbReference type="ARBA" id="ARBA00004613"/>
    </source>
</evidence>
<evidence type="ECO:0000256" key="7">
    <source>
        <dbReference type="ARBA" id="ARBA00022801"/>
    </source>
</evidence>
<evidence type="ECO:0000256" key="5">
    <source>
        <dbReference type="ARBA" id="ARBA00022525"/>
    </source>
</evidence>
<evidence type="ECO:0000313" key="12">
    <source>
        <dbReference type="Proteomes" id="UP000054383"/>
    </source>
</evidence>
<evidence type="ECO:0000256" key="8">
    <source>
        <dbReference type="ARBA" id="ARBA00023277"/>
    </source>
</evidence>
<sequence>MKTTTILSTAGFVFSQVASYAMGFPTLNPYKRSNSTFPGTSGLKFTIDGTAGYFAGSNAYWLGFQTDNDDVDKVLADAEKSGLRIMRIWGFNDVNTVPTDGSVYYQLLENGKATVNTGKDGLQRLDYVVSSAERHNIKLIINFVNYWSDYGGMAAYVAAFGGSTTSWYTDDASQAAYQNYIKTVISRYIDSPAVFAWELANEPRCSSCDVSVIHDWVASTSAFIKSIDSAHLVGIGDEGFGLDINSDGSYPYGYSEGSNFTLNLGVDTIDFGTFHLYPSSWGTNNSFGSPWVTAHGAACAAAGKPCLFEEYGVASDKCTVEGGWQKTALGTKGIGADTFWQFGDTLSSGKSPDDTYTVYYGTDDYTCLVDNHVAAI</sequence>
<dbReference type="PANTHER" id="PTHR31451">
    <property type="match status" value="1"/>
</dbReference>
<evidence type="ECO:0000256" key="6">
    <source>
        <dbReference type="ARBA" id="ARBA00022729"/>
    </source>
</evidence>